<dbReference type="EMBL" id="AGFM01000008">
    <property type="protein sequence ID" value="EHJ62402.1"/>
    <property type="molecule type" value="Genomic_DNA"/>
</dbReference>
<dbReference type="AlphaFoldDB" id="G6E862"/>
<reference evidence="5 6" key="1">
    <citation type="journal article" date="2012" name="J. Bacteriol.">
        <title>Genome sequence of benzo(a)pyrene-degrading bacterium Novosphingobium pentaromativorans US6-1.</title>
        <authorList>
            <person name="Luo Y.R."/>
            <person name="Kang S.G."/>
            <person name="Kim S.J."/>
            <person name="Kim M.R."/>
            <person name="Li N."/>
            <person name="Lee J.H."/>
            <person name="Kwon K.K."/>
        </authorList>
    </citation>
    <scope>NUCLEOTIDE SEQUENCE [LARGE SCALE GENOMIC DNA]</scope>
    <source>
        <strain evidence="5 6">US6-1</strain>
    </source>
</reference>
<dbReference type="GO" id="GO:0003677">
    <property type="term" value="F:DNA binding"/>
    <property type="evidence" value="ECO:0007669"/>
    <property type="project" value="UniProtKB-KW"/>
</dbReference>
<dbReference type="InterPro" id="IPR036390">
    <property type="entry name" value="WH_DNA-bd_sf"/>
</dbReference>
<dbReference type="InterPro" id="IPR008920">
    <property type="entry name" value="TF_FadR/GntR_C"/>
</dbReference>
<dbReference type="STRING" id="1088721.JI59_17440"/>
<keyword evidence="6" id="KW-1185">Reference proteome</keyword>
<dbReference type="RefSeq" id="WP_007011450.1">
    <property type="nucleotide sequence ID" value="NZ_AGFM01000008.1"/>
</dbReference>
<protein>
    <recommendedName>
        <fullName evidence="4">GntR C-terminal domain-containing protein</fullName>
    </recommendedName>
</protein>
<name>G6E862_9SPHN</name>
<dbReference type="PATRIC" id="fig|1088721.3.peg.524"/>
<dbReference type="eggNOG" id="COG2186">
    <property type="taxonomic scope" value="Bacteria"/>
</dbReference>
<evidence type="ECO:0000313" key="5">
    <source>
        <dbReference type="EMBL" id="EHJ62402.1"/>
    </source>
</evidence>
<feature type="domain" description="GntR C-terminal" evidence="4">
    <location>
        <begin position="107"/>
        <end position="222"/>
    </location>
</feature>
<accession>G6E862</accession>
<organism evidence="5 6">
    <name type="scientific">Novosphingobium pentaromativorans US6-1</name>
    <dbReference type="NCBI Taxonomy" id="1088721"/>
    <lineage>
        <taxon>Bacteria</taxon>
        <taxon>Pseudomonadati</taxon>
        <taxon>Pseudomonadota</taxon>
        <taxon>Alphaproteobacteria</taxon>
        <taxon>Sphingomonadales</taxon>
        <taxon>Sphingomonadaceae</taxon>
        <taxon>Novosphingobium</taxon>
    </lineage>
</organism>
<evidence type="ECO:0000256" key="1">
    <source>
        <dbReference type="ARBA" id="ARBA00023015"/>
    </source>
</evidence>
<dbReference type="SUPFAM" id="SSF46785">
    <property type="entry name" value="Winged helix' DNA-binding domain"/>
    <property type="match status" value="1"/>
</dbReference>
<comment type="caution">
    <text evidence="5">The sequence shown here is derived from an EMBL/GenBank/DDBJ whole genome shotgun (WGS) entry which is preliminary data.</text>
</comment>
<dbReference type="Gene3D" id="1.10.10.10">
    <property type="entry name" value="Winged helix-like DNA-binding domain superfamily/Winged helix DNA-binding domain"/>
    <property type="match status" value="1"/>
</dbReference>
<dbReference type="Proteomes" id="UP000004030">
    <property type="component" value="Unassembled WGS sequence"/>
</dbReference>
<evidence type="ECO:0000259" key="4">
    <source>
        <dbReference type="Pfam" id="PF07729"/>
    </source>
</evidence>
<dbReference type="SUPFAM" id="SSF48008">
    <property type="entry name" value="GntR ligand-binding domain-like"/>
    <property type="match status" value="1"/>
</dbReference>
<proteinExistence type="predicted"/>
<keyword evidence="3" id="KW-0804">Transcription</keyword>
<dbReference type="Pfam" id="PF07729">
    <property type="entry name" value="FCD"/>
    <property type="match status" value="1"/>
</dbReference>
<evidence type="ECO:0000256" key="2">
    <source>
        <dbReference type="ARBA" id="ARBA00023125"/>
    </source>
</evidence>
<evidence type="ECO:0000313" key="6">
    <source>
        <dbReference type="Proteomes" id="UP000004030"/>
    </source>
</evidence>
<keyword evidence="1" id="KW-0805">Transcription regulation</keyword>
<gene>
    <name evidence="5" type="ORF">NSU_0533</name>
</gene>
<dbReference type="InterPro" id="IPR011711">
    <property type="entry name" value="GntR_C"/>
</dbReference>
<dbReference type="OrthoDB" id="7510093at2"/>
<dbReference type="KEGG" id="npn:JI59_17440"/>
<sequence>MTKKDNGSVVHRTAEALRQLAYKCGDDGLLGSEDDLLEQLCVSRPTLRQAAALVAQEQLIYVRRGVRGGYFASVPESSAVTRMASIFLRSRGATMTELINAVGPVRVELARLATRNRDPEKQMELRKFLEHEQSLKPAEVDDYKAFLKAERHFGALISELGGSNVFSLFLNILYDLVAQVSHGVDVYANHADRIEQYQRQRNLMAAAILDGDEELAVLATQRCSSIVMDWMLQDLERHEQAFSLAENPPAGVELKAVGRRRSRISR</sequence>
<keyword evidence="2" id="KW-0238">DNA-binding</keyword>
<evidence type="ECO:0000256" key="3">
    <source>
        <dbReference type="ARBA" id="ARBA00023163"/>
    </source>
</evidence>
<dbReference type="Gene3D" id="1.20.120.530">
    <property type="entry name" value="GntR ligand-binding domain-like"/>
    <property type="match status" value="1"/>
</dbReference>
<dbReference type="InterPro" id="IPR036388">
    <property type="entry name" value="WH-like_DNA-bd_sf"/>
</dbReference>